<protein>
    <recommendedName>
        <fullName evidence="2">PEGA domain-containing protein</fullName>
    </recommendedName>
</protein>
<dbReference type="EMBL" id="UINC01030733">
    <property type="protein sequence ID" value="SVB15603.1"/>
    <property type="molecule type" value="Genomic_DNA"/>
</dbReference>
<name>A0A382BRA3_9ZZZZ</name>
<accession>A0A382BRA3</accession>
<gene>
    <name evidence="1" type="ORF">METZ01_LOCUS168457</name>
</gene>
<dbReference type="AlphaFoldDB" id="A0A382BRA3"/>
<evidence type="ECO:0008006" key="2">
    <source>
        <dbReference type="Google" id="ProtNLM"/>
    </source>
</evidence>
<organism evidence="1">
    <name type="scientific">marine metagenome</name>
    <dbReference type="NCBI Taxonomy" id="408172"/>
    <lineage>
        <taxon>unclassified sequences</taxon>
        <taxon>metagenomes</taxon>
        <taxon>ecological metagenomes</taxon>
    </lineage>
</organism>
<reference evidence="1" key="1">
    <citation type="submission" date="2018-05" db="EMBL/GenBank/DDBJ databases">
        <authorList>
            <person name="Lanie J.A."/>
            <person name="Ng W.-L."/>
            <person name="Kazmierczak K.M."/>
            <person name="Andrzejewski T.M."/>
            <person name="Davidsen T.M."/>
            <person name="Wayne K.J."/>
            <person name="Tettelin H."/>
            <person name="Glass J.I."/>
            <person name="Rusch D."/>
            <person name="Podicherti R."/>
            <person name="Tsui H.-C.T."/>
            <person name="Winkler M.E."/>
        </authorList>
    </citation>
    <scope>NUCLEOTIDE SEQUENCE</scope>
</reference>
<sequence>MRKILLSFIVYISVLFADDHTIAVLDFSGEGIHTDELKSLSEQFRIELLKMDTLRVLDYSDMLSLLGDYGYDSKPCFTIECGVISSMLLEQEWAVSAHIAKIGDAFVSEGRLIESKTGRVINAVTYDHELSIEGLKNRGMHNLAELVMSKRIPIEVHQRQNLVYIKTKPTGALVRVGRDTLNGNTPMALDRVILESRPVILLKEGFEPYKINQMPEDDSDIIYIELQHLVPQIGHLSFSDPVPNGIMIVSLDNDDRFLIDEGATLFRDLGAGNYLLESADYIVINNKFNIKHRRTTQIKPVYHEKSEVRLKKDRYKRNRNIMIGMLGTSLAYRTYLYFQTENIYNKYSSSIEDGDSRHKKIEMLDKNKPAVDILSGIIIFPVVYYHAKYLQMDRWLK</sequence>
<evidence type="ECO:0000313" key="1">
    <source>
        <dbReference type="EMBL" id="SVB15603.1"/>
    </source>
</evidence>
<proteinExistence type="predicted"/>
<feature type="non-terminal residue" evidence="1">
    <location>
        <position position="397"/>
    </location>
</feature>